<comment type="similarity">
    <text evidence="1">Belongs to the LytR/CpsA/Psr (LCP) family.</text>
</comment>
<evidence type="ECO:0000256" key="1">
    <source>
        <dbReference type="ARBA" id="ARBA00006068"/>
    </source>
</evidence>
<name>A0A1M6HLF4_9FIRM</name>
<reference evidence="4 5" key="1">
    <citation type="submission" date="2016-11" db="EMBL/GenBank/DDBJ databases">
        <authorList>
            <person name="Varghese N."/>
            <person name="Submissions S."/>
        </authorList>
    </citation>
    <scope>NUCLEOTIDE SEQUENCE [LARGE SCALE GENOMIC DNA]</scope>
    <source>
        <strain evidence="4 5">DSM 19027</strain>
    </source>
</reference>
<feature type="compositionally biased region" description="Polar residues" evidence="2">
    <location>
        <begin position="44"/>
        <end position="63"/>
    </location>
</feature>
<protein>
    <submittedName>
        <fullName evidence="4">Transcriptional attenuator, LytR family</fullName>
    </submittedName>
</protein>
<gene>
    <name evidence="4" type="ORF">SAMN05444373_103322</name>
</gene>
<accession>A0A1M6HLF4</accession>
<dbReference type="Proteomes" id="UP000324781">
    <property type="component" value="Unassembled WGS sequence"/>
</dbReference>
<sequence>MKNRRWRLARKIVFLSLIVLLGIFTALSGRFVLSVRPPSGNPTLENAWNNPGQNRQSAASVNSPGIGFNPVAAEPEATMTKSPPATGQVSAGSAAEPGPASDEIYYFLLAGFDAAYANTDTILLTGLNITDKTIHVLNIPRDTMSGSDRFNRKISAAWEQGGILQLEKEVADLTGIMVNRFILTTLEGMEKMLLALGGVEALQLARYGSGYRGGDSGHTSTQQELIATIATQTLRSADMGKLAELAGLAQKHFETDLTMGEILWLAETLKNISFEDIRFYALPGRFGTVDGLSYWLPDKEAIAALMQEFR</sequence>
<feature type="compositionally biased region" description="Polar residues" evidence="2">
    <location>
        <begin position="79"/>
        <end position="89"/>
    </location>
</feature>
<dbReference type="RefSeq" id="WP_149679020.1">
    <property type="nucleotide sequence ID" value="NZ_DAONMB010000023.1"/>
</dbReference>
<dbReference type="OrthoDB" id="9782542at2"/>
<dbReference type="Pfam" id="PF03816">
    <property type="entry name" value="LytR_cpsA_psr"/>
    <property type="match status" value="1"/>
</dbReference>
<evidence type="ECO:0000259" key="3">
    <source>
        <dbReference type="Pfam" id="PF03816"/>
    </source>
</evidence>
<evidence type="ECO:0000313" key="5">
    <source>
        <dbReference type="Proteomes" id="UP000324781"/>
    </source>
</evidence>
<keyword evidence="5" id="KW-1185">Reference proteome</keyword>
<dbReference type="AlphaFoldDB" id="A0A1M6HLF4"/>
<evidence type="ECO:0000256" key="2">
    <source>
        <dbReference type="SAM" id="MobiDB-lite"/>
    </source>
</evidence>
<dbReference type="EMBL" id="FQZP01000033">
    <property type="protein sequence ID" value="SHJ23002.1"/>
    <property type="molecule type" value="Genomic_DNA"/>
</dbReference>
<organism evidence="4 5">
    <name type="scientific">Thermoclostridium caenicola</name>
    <dbReference type="NCBI Taxonomy" id="659425"/>
    <lineage>
        <taxon>Bacteria</taxon>
        <taxon>Bacillati</taxon>
        <taxon>Bacillota</taxon>
        <taxon>Clostridia</taxon>
        <taxon>Eubacteriales</taxon>
        <taxon>Oscillospiraceae</taxon>
        <taxon>Thermoclostridium</taxon>
    </lineage>
</organism>
<proteinExistence type="inferred from homology"/>
<dbReference type="Gene3D" id="3.40.630.190">
    <property type="entry name" value="LCP protein"/>
    <property type="match status" value="2"/>
</dbReference>
<dbReference type="InterPro" id="IPR050922">
    <property type="entry name" value="LytR/CpsA/Psr_CW_biosynth"/>
</dbReference>
<dbReference type="PANTHER" id="PTHR33392">
    <property type="entry name" value="POLYISOPRENYL-TEICHOIC ACID--PEPTIDOGLYCAN TEICHOIC ACID TRANSFERASE TAGU"/>
    <property type="match status" value="1"/>
</dbReference>
<feature type="region of interest" description="Disordered" evidence="2">
    <location>
        <begin position="76"/>
        <end position="95"/>
    </location>
</feature>
<dbReference type="PANTHER" id="PTHR33392:SF6">
    <property type="entry name" value="POLYISOPRENYL-TEICHOIC ACID--PEPTIDOGLYCAN TEICHOIC ACID TRANSFERASE TAGU"/>
    <property type="match status" value="1"/>
</dbReference>
<dbReference type="InterPro" id="IPR004474">
    <property type="entry name" value="LytR_CpsA_psr"/>
</dbReference>
<feature type="region of interest" description="Disordered" evidence="2">
    <location>
        <begin position="44"/>
        <end position="65"/>
    </location>
</feature>
<feature type="domain" description="Cell envelope-related transcriptional attenuator" evidence="3">
    <location>
        <begin position="118"/>
        <end position="200"/>
    </location>
</feature>
<evidence type="ECO:0000313" key="4">
    <source>
        <dbReference type="EMBL" id="SHJ23002.1"/>
    </source>
</evidence>